<dbReference type="EMBL" id="JARJLG010000027">
    <property type="protein sequence ID" value="KAJ7768599.1"/>
    <property type="molecule type" value="Genomic_DNA"/>
</dbReference>
<gene>
    <name evidence="2" type="ORF">DFH07DRAFT_299520</name>
</gene>
<organism evidence="2 3">
    <name type="scientific">Mycena maculata</name>
    <dbReference type="NCBI Taxonomy" id="230809"/>
    <lineage>
        <taxon>Eukaryota</taxon>
        <taxon>Fungi</taxon>
        <taxon>Dikarya</taxon>
        <taxon>Basidiomycota</taxon>
        <taxon>Agaricomycotina</taxon>
        <taxon>Agaricomycetes</taxon>
        <taxon>Agaricomycetidae</taxon>
        <taxon>Agaricales</taxon>
        <taxon>Marasmiineae</taxon>
        <taxon>Mycenaceae</taxon>
        <taxon>Mycena</taxon>
    </lineage>
</organism>
<keyword evidence="1" id="KW-1133">Transmembrane helix</keyword>
<keyword evidence="1" id="KW-0812">Transmembrane</keyword>
<name>A0AAD7JNI0_9AGAR</name>
<dbReference type="Proteomes" id="UP001215280">
    <property type="component" value="Unassembled WGS sequence"/>
</dbReference>
<feature type="transmembrane region" description="Helical" evidence="1">
    <location>
        <begin position="43"/>
        <end position="66"/>
    </location>
</feature>
<dbReference type="AlphaFoldDB" id="A0AAD7JNI0"/>
<reference evidence="2" key="1">
    <citation type="submission" date="2023-03" db="EMBL/GenBank/DDBJ databases">
        <title>Massive genome expansion in bonnet fungi (Mycena s.s.) driven by repeated elements and novel gene families across ecological guilds.</title>
        <authorList>
            <consortium name="Lawrence Berkeley National Laboratory"/>
            <person name="Harder C.B."/>
            <person name="Miyauchi S."/>
            <person name="Viragh M."/>
            <person name="Kuo A."/>
            <person name="Thoen E."/>
            <person name="Andreopoulos B."/>
            <person name="Lu D."/>
            <person name="Skrede I."/>
            <person name="Drula E."/>
            <person name="Henrissat B."/>
            <person name="Morin E."/>
            <person name="Kohler A."/>
            <person name="Barry K."/>
            <person name="LaButti K."/>
            <person name="Morin E."/>
            <person name="Salamov A."/>
            <person name="Lipzen A."/>
            <person name="Mereny Z."/>
            <person name="Hegedus B."/>
            <person name="Baldrian P."/>
            <person name="Stursova M."/>
            <person name="Weitz H."/>
            <person name="Taylor A."/>
            <person name="Grigoriev I.V."/>
            <person name="Nagy L.G."/>
            <person name="Martin F."/>
            <person name="Kauserud H."/>
        </authorList>
    </citation>
    <scope>NUCLEOTIDE SEQUENCE</scope>
    <source>
        <strain evidence="2">CBHHK188m</strain>
    </source>
</reference>
<sequence length="124" mass="13894">MGFRWVKFYGEVLVLAATTANVTMLGSTVYLFLVLVLDDKTALVLLLPVVLLAVLLMTKMLFEFFFPPRLDLVRLCILSMFGLIGIVICSCTRTTNHSLDDIYRSGVLWGPLPTPARNLVCHRC</sequence>
<evidence type="ECO:0000313" key="3">
    <source>
        <dbReference type="Proteomes" id="UP001215280"/>
    </source>
</evidence>
<accession>A0AAD7JNI0</accession>
<proteinExistence type="predicted"/>
<protein>
    <submittedName>
        <fullName evidence="2">Uncharacterized protein</fullName>
    </submittedName>
</protein>
<keyword evidence="1" id="KW-0472">Membrane</keyword>
<keyword evidence="3" id="KW-1185">Reference proteome</keyword>
<feature type="transmembrane region" description="Helical" evidence="1">
    <location>
        <begin position="72"/>
        <end position="91"/>
    </location>
</feature>
<evidence type="ECO:0000313" key="2">
    <source>
        <dbReference type="EMBL" id="KAJ7768599.1"/>
    </source>
</evidence>
<feature type="transmembrane region" description="Helical" evidence="1">
    <location>
        <begin position="12"/>
        <end position="36"/>
    </location>
</feature>
<comment type="caution">
    <text evidence="2">The sequence shown here is derived from an EMBL/GenBank/DDBJ whole genome shotgun (WGS) entry which is preliminary data.</text>
</comment>
<evidence type="ECO:0000256" key="1">
    <source>
        <dbReference type="SAM" id="Phobius"/>
    </source>
</evidence>